<dbReference type="GO" id="GO:0006402">
    <property type="term" value="P:mRNA catabolic process"/>
    <property type="evidence" value="ECO:0007669"/>
    <property type="project" value="TreeGrafter"/>
</dbReference>
<dbReference type="PANTHER" id="PTHR33988">
    <property type="entry name" value="ENDORIBONUCLEASE MAZF-RELATED"/>
    <property type="match status" value="1"/>
</dbReference>
<keyword evidence="2" id="KW-1185">Reference proteome</keyword>
<dbReference type="SUPFAM" id="SSF50118">
    <property type="entry name" value="Cell growth inhibitor/plasmid maintenance toxic component"/>
    <property type="match status" value="1"/>
</dbReference>
<proteinExistence type="predicted"/>
<dbReference type="GO" id="GO:0004521">
    <property type="term" value="F:RNA endonuclease activity"/>
    <property type="evidence" value="ECO:0007669"/>
    <property type="project" value="TreeGrafter"/>
</dbReference>
<evidence type="ECO:0000313" key="1">
    <source>
        <dbReference type="EMBL" id="TAA75726.1"/>
    </source>
</evidence>
<comment type="caution">
    <text evidence="1">The sequence shown here is derived from an EMBL/GenBank/DDBJ whole genome shotgun (WGS) entry which is preliminary data.</text>
</comment>
<dbReference type="Pfam" id="PF02452">
    <property type="entry name" value="PemK_toxin"/>
    <property type="match status" value="1"/>
</dbReference>
<dbReference type="InterPro" id="IPR003477">
    <property type="entry name" value="PemK-like"/>
</dbReference>
<evidence type="ECO:0000313" key="2">
    <source>
        <dbReference type="Proteomes" id="UP000316238"/>
    </source>
</evidence>
<dbReference type="AlphaFoldDB" id="A0A521G3X1"/>
<dbReference type="PANTHER" id="PTHR33988:SF2">
    <property type="entry name" value="ENDORIBONUCLEASE MAZF"/>
    <property type="match status" value="1"/>
</dbReference>
<dbReference type="InterPro" id="IPR011067">
    <property type="entry name" value="Plasmid_toxin/cell-grow_inhib"/>
</dbReference>
<keyword evidence="1" id="KW-0378">Hydrolase</keyword>
<organism evidence="1 2">
    <name type="scientific">Candidatus Electronema aureum</name>
    <dbReference type="NCBI Taxonomy" id="2005002"/>
    <lineage>
        <taxon>Bacteria</taxon>
        <taxon>Pseudomonadati</taxon>
        <taxon>Thermodesulfobacteriota</taxon>
        <taxon>Desulfobulbia</taxon>
        <taxon>Desulfobulbales</taxon>
        <taxon>Desulfobulbaceae</taxon>
        <taxon>Candidatus Electronema</taxon>
    </lineage>
</organism>
<accession>A0A521G3X1</accession>
<sequence length="109" mass="12338">MVRLEVHRFEIWLVQLDPTQGSEINKTRPCVVISPDEMSALNTAIIAPMTSKGFSFPTRIPCIFQNKTGLILLDQMRSVDKSRLMKKMGAISKGTQIKMIACLQDFFSF</sequence>
<dbReference type="GO" id="GO:0016075">
    <property type="term" value="P:rRNA catabolic process"/>
    <property type="evidence" value="ECO:0007669"/>
    <property type="project" value="TreeGrafter"/>
</dbReference>
<name>A0A521G3X1_9BACT</name>
<protein>
    <submittedName>
        <fullName evidence="1">Transcriptional modulator of MazE/toxin, MazF</fullName>
        <ecNumber evidence="1">3.1.-.-</ecNumber>
    </submittedName>
</protein>
<gene>
    <name evidence="1" type="ORF">CDV28_10468</name>
</gene>
<dbReference type="EMBL" id="NQJD01000004">
    <property type="protein sequence ID" value="TAA75726.1"/>
    <property type="molecule type" value="Genomic_DNA"/>
</dbReference>
<dbReference type="EC" id="3.1.-.-" evidence="1"/>
<dbReference type="Proteomes" id="UP000316238">
    <property type="component" value="Unassembled WGS sequence"/>
</dbReference>
<reference evidence="1" key="1">
    <citation type="submission" date="2017-07" db="EMBL/GenBank/DDBJ databases">
        <title>The cable genome - Insights into the physiology and evolution of filamentous bacteria capable of sulfide oxidation via long distance electron transfer.</title>
        <authorList>
            <person name="Thorup C."/>
            <person name="Bjerg J.T."/>
            <person name="Schreiber L."/>
            <person name="Nielsen L.P."/>
            <person name="Kjeldsen K.U."/>
            <person name="Boesen T."/>
            <person name="Boggild A."/>
            <person name="Meysman F."/>
            <person name="Geelhoed J."/>
            <person name="Schramm A."/>
        </authorList>
    </citation>
    <scope>NUCLEOTIDE SEQUENCE [LARGE SCALE GENOMIC DNA]</scope>
    <source>
        <strain evidence="1">GS</strain>
    </source>
</reference>
<dbReference type="GO" id="GO:0016787">
    <property type="term" value="F:hydrolase activity"/>
    <property type="evidence" value="ECO:0007669"/>
    <property type="project" value="UniProtKB-KW"/>
</dbReference>
<dbReference type="GO" id="GO:0003677">
    <property type="term" value="F:DNA binding"/>
    <property type="evidence" value="ECO:0007669"/>
    <property type="project" value="InterPro"/>
</dbReference>
<dbReference type="Gene3D" id="2.30.30.110">
    <property type="match status" value="1"/>
</dbReference>